<evidence type="ECO:0000256" key="1">
    <source>
        <dbReference type="ARBA" id="ARBA00022723"/>
    </source>
</evidence>
<protein>
    <submittedName>
        <fullName evidence="3">Cupin domain-containing protein</fullName>
    </submittedName>
</protein>
<dbReference type="RefSeq" id="WP_118927395.1">
    <property type="nucleotide sequence ID" value="NZ_QXGH01000028.1"/>
</dbReference>
<dbReference type="PANTHER" id="PTHR35848:SF6">
    <property type="entry name" value="CUPIN TYPE-2 DOMAIN-CONTAINING PROTEIN"/>
    <property type="match status" value="1"/>
</dbReference>
<keyword evidence="1" id="KW-0479">Metal-binding</keyword>
<dbReference type="Gene3D" id="2.60.120.10">
    <property type="entry name" value="Jelly Rolls"/>
    <property type="match status" value="1"/>
</dbReference>
<dbReference type="Proteomes" id="UP000283644">
    <property type="component" value="Unassembled WGS sequence"/>
</dbReference>
<organism evidence="3 4">
    <name type="scientific">Nocardioides immobilis</name>
    <dbReference type="NCBI Taxonomy" id="2049295"/>
    <lineage>
        <taxon>Bacteria</taxon>
        <taxon>Bacillati</taxon>
        <taxon>Actinomycetota</taxon>
        <taxon>Actinomycetes</taxon>
        <taxon>Propionibacteriales</taxon>
        <taxon>Nocardioidaceae</taxon>
        <taxon>Nocardioides</taxon>
    </lineage>
</organism>
<dbReference type="Pfam" id="PF07883">
    <property type="entry name" value="Cupin_2"/>
    <property type="match status" value="1"/>
</dbReference>
<dbReference type="PANTHER" id="PTHR35848">
    <property type="entry name" value="OXALATE-BINDING PROTEIN"/>
    <property type="match status" value="1"/>
</dbReference>
<feature type="domain" description="Cupin type-2" evidence="2">
    <location>
        <begin position="35"/>
        <end position="105"/>
    </location>
</feature>
<evidence type="ECO:0000313" key="4">
    <source>
        <dbReference type="Proteomes" id="UP000283644"/>
    </source>
</evidence>
<dbReference type="InterPro" id="IPR051610">
    <property type="entry name" value="GPI/OXD"/>
</dbReference>
<evidence type="ECO:0000259" key="2">
    <source>
        <dbReference type="Pfam" id="PF07883"/>
    </source>
</evidence>
<keyword evidence="4" id="KW-1185">Reference proteome</keyword>
<dbReference type="AlphaFoldDB" id="A0A417XWR9"/>
<comment type="caution">
    <text evidence="3">The sequence shown here is derived from an EMBL/GenBank/DDBJ whole genome shotgun (WGS) entry which is preliminary data.</text>
</comment>
<evidence type="ECO:0000313" key="3">
    <source>
        <dbReference type="EMBL" id="RHW24852.1"/>
    </source>
</evidence>
<reference evidence="3 4" key="1">
    <citation type="submission" date="2018-09" db="EMBL/GenBank/DDBJ databases">
        <title>Genome sequencing of Nocardioides immobilis CCTCC AB 2017083 for comparison to Nocardioides silvaticus.</title>
        <authorList>
            <person name="Li C."/>
            <person name="Wang G."/>
        </authorList>
    </citation>
    <scope>NUCLEOTIDE SEQUENCE [LARGE SCALE GENOMIC DNA]</scope>
    <source>
        <strain evidence="3 4">CCTCC AB 2017083</strain>
    </source>
</reference>
<dbReference type="InterPro" id="IPR013096">
    <property type="entry name" value="Cupin_2"/>
</dbReference>
<dbReference type="InterPro" id="IPR011051">
    <property type="entry name" value="RmlC_Cupin_sf"/>
</dbReference>
<dbReference type="SUPFAM" id="SSF51182">
    <property type="entry name" value="RmlC-like cupins"/>
    <property type="match status" value="1"/>
</dbReference>
<dbReference type="OrthoDB" id="9791637at2"/>
<dbReference type="InterPro" id="IPR014710">
    <property type="entry name" value="RmlC-like_jellyroll"/>
</dbReference>
<gene>
    <name evidence="3" type="ORF">D0Z08_21855</name>
</gene>
<accession>A0A417XWR9</accession>
<dbReference type="EMBL" id="QXGH01000028">
    <property type="protein sequence ID" value="RHW24852.1"/>
    <property type="molecule type" value="Genomic_DNA"/>
</dbReference>
<name>A0A417XWR9_9ACTN</name>
<dbReference type="CDD" id="cd02208">
    <property type="entry name" value="cupin_RmlC-like"/>
    <property type="match status" value="1"/>
</dbReference>
<dbReference type="GO" id="GO:0046872">
    <property type="term" value="F:metal ion binding"/>
    <property type="evidence" value="ECO:0007669"/>
    <property type="project" value="UniProtKB-KW"/>
</dbReference>
<sequence length="118" mass="12537">MSRPVVVVEPGQGHRFGNVEFLARTTDTPFFNLGIVTLGPGQGVERHVHRAEDDSFLVLDGTLSVTLGEDGREVAAGAGTFVLIPDGTPHAIVNNGATDVRILNIHAPGGFDRRIGLR</sequence>
<proteinExistence type="predicted"/>